<dbReference type="InterPro" id="IPR007077">
    <property type="entry name" value="TfoX_C"/>
</dbReference>
<dbReference type="Pfam" id="PF04994">
    <property type="entry name" value="TfoX_C"/>
    <property type="match status" value="1"/>
</dbReference>
<proteinExistence type="predicted"/>
<comment type="caution">
    <text evidence="2">The sequence shown here is derived from an EMBL/GenBank/DDBJ whole genome shotgun (WGS) entry which is preliminary data.</text>
</comment>
<protein>
    <submittedName>
        <fullName evidence="2">TfoX/Sxy family protein</fullName>
    </submittedName>
</protein>
<dbReference type="PANTHER" id="PTHR36121:SF1">
    <property type="entry name" value="PROTEIN SXY"/>
    <property type="match status" value="1"/>
</dbReference>
<reference evidence="2 3" key="1">
    <citation type="submission" date="2021-06" db="EMBL/GenBank/DDBJ databases">
        <title>Enterococcus alishanensis sp. nov., a novel lactic acid bacterium isolated from fresh coffee beans.</title>
        <authorList>
            <person name="Chen Y.-S."/>
        </authorList>
    </citation>
    <scope>NUCLEOTIDE SEQUENCE [LARGE SCALE GENOMIC DNA]</scope>
    <source>
        <strain evidence="2 3">ALS3</strain>
    </source>
</reference>
<sequence>MELTALNNIGKEMSRKLQQIGVQTAEDLQQMGSKEAFVRLKMAFPEVCLVHLYTLQGAIDGTDYNQLSEELKAELKGFSDGMK</sequence>
<evidence type="ECO:0000313" key="3">
    <source>
        <dbReference type="Proteomes" id="UP000774130"/>
    </source>
</evidence>
<dbReference type="Proteomes" id="UP000774130">
    <property type="component" value="Unassembled WGS sequence"/>
</dbReference>
<dbReference type="RefSeq" id="WP_218327094.1">
    <property type="nucleotide sequence ID" value="NZ_JAHUZB010000006.1"/>
</dbReference>
<accession>A0ABS6TG67</accession>
<evidence type="ECO:0000259" key="1">
    <source>
        <dbReference type="Pfam" id="PF04994"/>
    </source>
</evidence>
<gene>
    <name evidence="2" type="ORF">KUA55_14455</name>
</gene>
<evidence type="ECO:0000313" key="2">
    <source>
        <dbReference type="EMBL" id="MBV7391887.1"/>
    </source>
</evidence>
<organism evidence="2 3">
    <name type="scientific">Enterococcus alishanensis</name>
    <dbReference type="NCBI Taxonomy" id="1303817"/>
    <lineage>
        <taxon>Bacteria</taxon>
        <taxon>Bacillati</taxon>
        <taxon>Bacillota</taxon>
        <taxon>Bacilli</taxon>
        <taxon>Lactobacillales</taxon>
        <taxon>Enterococcaceae</taxon>
        <taxon>Enterococcus</taxon>
    </lineage>
</organism>
<feature type="domain" description="TfoX C-terminal" evidence="1">
    <location>
        <begin position="2"/>
        <end position="76"/>
    </location>
</feature>
<name>A0ABS6TG67_9ENTE</name>
<dbReference type="EMBL" id="JAHUZB010000006">
    <property type="protein sequence ID" value="MBV7391887.1"/>
    <property type="molecule type" value="Genomic_DNA"/>
</dbReference>
<keyword evidence="3" id="KW-1185">Reference proteome</keyword>
<dbReference type="PANTHER" id="PTHR36121">
    <property type="entry name" value="PROTEIN SXY"/>
    <property type="match status" value="1"/>
</dbReference>
<dbReference type="InterPro" id="IPR047525">
    <property type="entry name" value="TfoX-like"/>
</dbReference>